<keyword evidence="8" id="KW-0676">Redox-active center</keyword>
<evidence type="ECO:0000256" key="5">
    <source>
        <dbReference type="ARBA" id="ARBA00022862"/>
    </source>
</evidence>
<evidence type="ECO:0000313" key="14">
    <source>
        <dbReference type="EMBL" id="MBO9154389.1"/>
    </source>
</evidence>
<comment type="subunit">
    <text evidence="2">Monomer.</text>
</comment>
<name>A0ABS3YJS5_9BACT</name>
<keyword evidence="7" id="KW-1015">Disulfide bond</keyword>
<organism evidence="14 15">
    <name type="scientific">Chitinophaga chungangae</name>
    <dbReference type="NCBI Taxonomy" id="2821488"/>
    <lineage>
        <taxon>Bacteria</taxon>
        <taxon>Pseudomonadati</taxon>
        <taxon>Bacteroidota</taxon>
        <taxon>Chitinophagia</taxon>
        <taxon>Chitinophagales</taxon>
        <taxon>Chitinophagaceae</taxon>
        <taxon>Chitinophaga</taxon>
    </lineage>
</organism>
<dbReference type="InterPro" id="IPR000866">
    <property type="entry name" value="AhpC/TSA"/>
</dbReference>
<evidence type="ECO:0000256" key="4">
    <source>
        <dbReference type="ARBA" id="ARBA00022559"/>
    </source>
</evidence>
<keyword evidence="15" id="KW-1185">Reference proteome</keyword>
<proteinExistence type="inferred from homology"/>
<reference evidence="15" key="1">
    <citation type="submission" date="2021-03" db="EMBL/GenBank/DDBJ databases">
        <title>Assistant Professor.</title>
        <authorList>
            <person name="Huq M.A."/>
        </authorList>
    </citation>
    <scope>NUCLEOTIDE SEQUENCE [LARGE SCALE GENOMIC DNA]</scope>
    <source>
        <strain evidence="15">MAH-28</strain>
    </source>
</reference>
<evidence type="ECO:0000256" key="2">
    <source>
        <dbReference type="ARBA" id="ARBA00011245"/>
    </source>
</evidence>
<evidence type="ECO:0000256" key="1">
    <source>
        <dbReference type="ARBA" id="ARBA00003330"/>
    </source>
</evidence>
<dbReference type="Proteomes" id="UP000679126">
    <property type="component" value="Unassembled WGS sequence"/>
</dbReference>
<dbReference type="EMBL" id="JAGHKP010000003">
    <property type="protein sequence ID" value="MBO9154389.1"/>
    <property type="molecule type" value="Genomic_DNA"/>
</dbReference>
<dbReference type="PROSITE" id="PS51352">
    <property type="entry name" value="THIOREDOXIN_2"/>
    <property type="match status" value="1"/>
</dbReference>
<dbReference type="InterPro" id="IPR036249">
    <property type="entry name" value="Thioredoxin-like_sf"/>
</dbReference>
<dbReference type="SUPFAM" id="SSF52833">
    <property type="entry name" value="Thioredoxin-like"/>
    <property type="match status" value="1"/>
</dbReference>
<dbReference type="EC" id="1.11.1.24" evidence="3"/>
<evidence type="ECO:0000259" key="13">
    <source>
        <dbReference type="PROSITE" id="PS51352"/>
    </source>
</evidence>
<evidence type="ECO:0000256" key="6">
    <source>
        <dbReference type="ARBA" id="ARBA00023002"/>
    </source>
</evidence>
<sequence length="172" mass="18970">MKFLQTMLITLSLFGFGNQAKSQIATGAVVPDFSLQDQNGQTFKLSSALAKGPVVVYFYPKDDTPGCTKEACSFRDSFAEFQDAGVQVVGISSDDVDSHKKFAEKYHLPFTLLSDTKGEVRKLFGVPKTMMMPGRVTYVLDSKGKVVHQFNSMTQATQHVEEAMEAIKKLKA</sequence>
<evidence type="ECO:0000256" key="7">
    <source>
        <dbReference type="ARBA" id="ARBA00023157"/>
    </source>
</evidence>
<dbReference type="InterPro" id="IPR024706">
    <property type="entry name" value="Peroxiredoxin_AhpC-typ"/>
</dbReference>
<dbReference type="Gene3D" id="3.40.30.10">
    <property type="entry name" value="Glutaredoxin"/>
    <property type="match status" value="1"/>
</dbReference>
<keyword evidence="6" id="KW-0560">Oxidoreductase</keyword>
<keyword evidence="5" id="KW-0049">Antioxidant</keyword>
<comment type="catalytic activity">
    <reaction evidence="12">
        <text>a hydroperoxide + [thioredoxin]-dithiol = an alcohol + [thioredoxin]-disulfide + H2O</text>
        <dbReference type="Rhea" id="RHEA:62620"/>
        <dbReference type="Rhea" id="RHEA-COMP:10698"/>
        <dbReference type="Rhea" id="RHEA-COMP:10700"/>
        <dbReference type="ChEBI" id="CHEBI:15377"/>
        <dbReference type="ChEBI" id="CHEBI:29950"/>
        <dbReference type="ChEBI" id="CHEBI:30879"/>
        <dbReference type="ChEBI" id="CHEBI:35924"/>
        <dbReference type="ChEBI" id="CHEBI:50058"/>
        <dbReference type="EC" id="1.11.1.24"/>
    </reaction>
</comment>
<dbReference type="InterPro" id="IPR013766">
    <property type="entry name" value="Thioredoxin_domain"/>
</dbReference>
<dbReference type="PANTHER" id="PTHR42801:SF4">
    <property type="entry name" value="AHPC_TSA FAMILY PROTEIN"/>
    <property type="match status" value="1"/>
</dbReference>
<evidence type="ECO:0000256" key="3">
    <source>
        <dbReference type="ARBA" id="ARBA00013017"/>
    </source>
</evidence>
<dbReference type="PIRSF" id="PIRSF000239">
    <property type="entry name" value="AHPC"/>
    <property type="match status" value="1"/>
</dbReference>
<dbReference type="Pfam" id="PF00578">
    <property type="entry name" value="AhpC-TSA"/>
    <property type="match status" value="1"/>
</dbReference>
<gene>
    <name evidence="14" type="ORF">J7I43_19340</name>
</gene>
<comment type="similarity">
    <text evidence="10">Belongs to the peroxiredoxin family. BCP/PrxQ subfamily.</text>
</comment>
<protein>
    <recommendedName>
        <fullName evidence="3">thioredoxin-dependent peroxiredoxin</fullName>
        <ecNumber evidence="3">1.11.1.24</ecNumber>
    </recommendedName>
    <alternativeName>
        <fullName evidence="9">Thioredoxin peroxidase</fullName>
    </alternativeName>
    <alternativeName>
        <fullName evidence="11">Thioredoxin-dependent peroxiredoxin Bcp</fullName>
    </alternativeName>
</protein>
<feature type="domain" description="Thioredoxin" evidence="13">
    <location>
        <begin position="24"/>
        <end position="172"/>
    </location>
</feature>
<comment type="caution">
    <text evidence="14">The sequence shown here is derived from an EMBL/GenBank/DDBJ whole genome shotgun (WGS) entry which is preliminary data.</text>
</comment>
<dbReference type="CDD" id="cd03017">
    <property type="entry name" value="PRX_BCP"/>
    <property type="match status" value="1"/>
</dbReference>
<evidence type="ECO:0000256" key="11">
    <source>
        <dbReference type="ARBA" id="ARBA00042639"/>
    </source>
</evidence>
<dbReference type="PANTHER" id="PTHR42801">
    <property type="entry name" value="THIOREDOXIN-DEPENDENT PEROXIDE REDUCTASE"/>
    <property type="match status" value="1"/>
</dbReference>
<evidence type="ECO:0000256" key="8">
    <source>
        <dbReference type="ARBA" id="ARBA00023284"/>
    </source>
</evidence>
<evidence type="ECO:0000256" key="10">
    <source>
        <dbReference type="ARBA" id="ARBA00038489"/>
    </source>
</evidence>
<dbReference type="InterPro" id="IPR050924">
    <property type="entry name" value="Peroxiredoxin_BCP/PrxQ"/>
</dbReference>
<evidence type="ECO:0000256" key="12">
    <source>
        <dbReference type="ARBA" id="ARBA00049091"/>
    </source>
</evidence>
<keyword evidence="4" id="KW-0575">Peroxidase</keyword>
<evidence type="ECO:0000313" key="15">
    <source>
        <dbReference type="Proteomes" id="UP000679126"/>
    </source>
</evidence>
<evidence type="ECO:0000256" key="9">
    <source>
        <dbReference type="ARBA" id="ARBA00032824"/>
    </source>
</evidence>
<dbReference type="RefSeq" id="WP_209147506.1">
    <property type="nucleotide sequence ID" value="NZ_JAGHKP010000003.1"/>
</dbReference>
<accession>A0ABS3YJS5</accession>
<comment type="function">
    <text evidence="1">Thiol-specific peroxidase that catalyzes the reduction of hydrogen peroxide and organic hydroperoxides to water and alcohols, respectively. Plays a role in cell protection against oxidative stress by detoxifying peroxides and as sensor of hydrogen peroxide-mediated signaling events.</text>
</comment>